<evidence type="ECO:0000313" key="2">
    <source>
        <dbReference type="Proteomes" id="UP001501004"/>
    </source>
</evidence>
<dbReference type="PIRSF" id="PIRSF010372">
    <property type="entry name" value="PaiB"/>
    <property type="match status" value="1"/>
</dbReference>
<dbReference type="SUPFAM" id="SSF50475">
    <property type="entry name" value="FMN-binding split barrel"/>
    <property type="match status" value="1"/>
</dbReference>
<name>A0ABP7FKX1_9MICO</name>
<protein>
    <submittedName>
        <fullName evidence="1">Protease synthase/sporulation negative transcriptional regulator PaiB</fullName>
    </submittedName>
</protein>
<dbReference type="InterPro" id="IPR012349">
    <property type="entry name" value="Split_barrel_FMN-bd"/>
</dbReference>
<dbReference type="GO" id="GO:0006508">
    <property type="term" value="P:proteolysis"/>
    <property type="evidence" value="ECO:0007669"/>
    <property type="project" value="UniProtKB-KW"/>
</dbReference>
<dbReference type="Proteomes" id="UP001501004">
    <property type="component" value="Unassembled WGS sequence"/>
</dbReference>
<dbReference type="Gene3D" id="2.30.110.10">
    <property type="entry name" value="Electron Transport, Fmn-binding Protein, Chain A"/>
    <property type="match status" value="1"/>
</dbReference>
<dbReference type="PANTHER" id="PTHR35802:SF1">
    <property type="entry name" value="PROTEASE SYNTHASE AND SPORULATION PROTEIN PAI 2"/>
    <property type="match status" value="1"/>
</dbReference>
<organism evidence="1 2">
    <name type="scientific">Leifsonella bigeumensis</name>
    <dbReference type="NCBI Taxonomy" id="433643"/>
    <lineage>
        <taxon>Bacteria</taxon>
        <taxon>Bacillati</taxon>
        <taxon>Actinomycetota</taxon>
        <taxon>Actinomycetes</taxon>
        <taxon>Micrococcales</taxon>
        <taxon>Microbacteriaceae</taxon>
        <taxon>Leifsonella</taxon>
    </lineage>
</organism>
<reference evidence="2" key="1">
    <citation type="journal article" date="2019" name="Int. J. Syst. Evol. Microbiol.">
        <title>The Global Catalogue of Microorganisms (GCM) 10K type strain sequencing project: providing services to taxonomists for standard genome sequencing and annotation.</title>
        <authorList>
            <consortium name="The Broad Institute Genomics Platform"/>
            <consortium name="The Broad Institute Genome Sequencing Center for Infectious Disease"/>
            <person name="Wu L."/>
            <person name="Ma J."/>
        </authorList>
    </citation>
    <scope>NUCLEOTIDE SEQUENCE [LARGE SCALE GENOMIC DNA]</scope>
    <source>
        <strain evidence="2">JCM 16949</strain>
    </source>
</reference>
<dbReference type="EMBL" id="BAABAE010000003">
    <property type="protein sequence ID" value="GAA3741356.1"/>
    <property type="molecule type" value="Genomic_DNA"/>
</dbReference>
<keyword evidence="1" id="KW-0378">Hydrolase</keyword>
<gene>
    <name evidence="1" type="primary">paiB</name>
    <name evidence="1" type="ORF">GCM10022239_16280</name>
</gene>
<sequence>MVAMMDTGRYVSLDENEVKRLIRDNPWGTIVTNTAKGLVASHYPMLLEEEDADGISIVSHVGKPDDDKLELGQHEALVIIQGPNGYISPGWYDKINVPTWNHVTAHLYGVPEILTDEENWAVLDRLTHHFEDRMPHPVLLEHQEEYARAEMAMTAGFRIRVTRFEARLKLSQNRPQVAGRIIDELDHGDNYRQPALADEMRRVHTPKESA</sequence>
<comment type="caution">
    <text evidence="1">The sequence shown here is derived from an EMBL/GenBank/DDBJ whole genome shotgun (WGS) entry which is preliminary data.</text>
</comment>
<accession>A0ABP7FKX1</accession>
<proteinExistence type="predicted"/>
<dbReference type="Pfam" id="PF04299">
    <property type="entry name" value="FMN_bind_2"/>
    <property type="match status" value="1"/>
</dbReference>
<keyword evidence="1" id="KW-0645">Protease</keyword>
<dbReference type="InterPro" id="IPR007396">
    <property type="entry name" value="TR_PAI2-type"/>
</dbReference>
<keyword evidence="2" id="KW-1185">Reference proteome</keyword>
<dbReference type="PANTHER" id="PTHR35802">
    <property type="entry name" value="PROTEASE SYNTHASE AND SPORULATION PROTEIN PAI 2"/>
    <property type="match status" value="1"/>
</dbReference>
<dbReference type="GO" id="GO:0008233">
    <property type="term" value="F:peptidase activity"/>
    <property type="evidence" value="ECO:0007669"/>
    <property type="project" value="UniProtKB-KW"/>
</dbReference>
<evidence type="ECO:0000313" key="1">
    <source>
        <dbReference type="EMBL" id="GAA3741356.1"/>
    </source>
</evidence>